<keyword evidence="3" id="KW-0540">Nuclease</keyword>
<sequence>MSGAVEARELLNSLPSAKEALNDLVSGIYHAGRESRTWVESPEHGVPFMGSTDILAADLSHINLISKKQVEANPNFKIGEGWTLITRSGTIGRMAYAHSGMDGLACSEHVMRVVPDEDKVKPGFIYAYLSSMFGVPLVISGTYGSIIQSIEPHHISDLPVPRLGDIENQAHELVQRAADLRVEATALLKQAGIKVNETFGLPEKLALSHRNFSCAVASSNNVMARMEATFHDGIAQESDRLIDAIPAKDYLIDLGVSFGETGRLKQVFVEQEFGEPFLTSGEIFRQIYAPSRFLSRRLLPDDNSWATQEGDLLLARSGQVGGIIGRGVWADSRFNSACVSVDVIRISAQNASILPGYLYAYLFLTDVGYRQLIRTAAGSSIPHLSVSDVQKLLIPRGESEFEEEVNDMVWKAGRDRAEAQQLEDEARILVERTIKEGGR</sequence>
<dbReference type="Gene3D" id="3.90.220.20">
    <property type="entry name" value="DNA methylase specificity domains"/>
    <property type="match status" value="2"/>
</dbReference>
<dbReference type="PANTHER" id="PTHR30408">
    <property type="entry name" value="TYPE-1 RESTRICTION ENZYME ECOKI SPECIFICITY PROTEIN"/>
    <property type="match status" value="1"/>
</dbReference>
<dbReference type="InterPro" id="IPR052021">
    <property type="entry name" value="Type-I_RS_S_subunit"/>
</dbReference>
<dbReference type="GO" id="GO:0004519">
    <property type="term" value="F:endonuclease activity"/>
    <property type="evidence" value="ECO:0007669"/>
    <property type="project" value="UniProtKB-KW"/>
</dbReference>
<accession>A0A917FS12</accession>
<reference evidence="3" key="2">
    <citation type="submission" date="2020-09" db="EMBL/GenBank/DDBJ databases">
        <authorList>
            <person name="Sun Q."/>
            <person name="Zhou Y."/>
        </authorList>
    </citation>
    <scope>NUCLEOTIDE SEQUENCE</scope>
    <source>
        <strain evidence="3">CGMCC 1.12181</strain>
    </source>
</reference>
<dbReference type="EMBL" id="BMEO01000019">
    <property type="protein sequence ID" value="GGG02863.1"/>
    <property type="molecule type" value="Genomic_DNA"/>
</dbReference>
<comment type="caution">
    <text evidence="3">The sequence shown here is derived from an EMBL/GenBank/DDBJ whole genome shotgun (WGS) entry which is preliminary data.</text>
</comment>
<dbReference type="NCBIfam" id="NF047740">
    <property type="entry name" value="antiphage_MADS5"/>
    <property type="match status" value="1"/>
</dbReference>
<protein>
    <submittedName>
        <fullName evidence="3">Type I restriction-modification system restriction endonuclease DNA specificity subunit HsdS</fullName>
    </submittedName>
</protein>
<evidence type="ECO:0000256" key="2">
    <source>
        <dbReference type="ARBA" id="ARBA00023125"/>
    </source>
</evidence>
<dbReference type="CDD" id="cd16961">
    <property type="entry name" value="RMtype1_S_TRD-CR_like"/>
    <property type="match status" value="1"/>
</dbReference>
<evidence type="ECO:0000313" key="3">
    <source>
        <dbReference type="EMBL" id="GGG02863.1"/>
    </source>
</evidence>
<dbReference type="PANTHER" id="PTHR30408:SF12">
    <property type="entry name" value="TYPE I RESTRICTION ENZYME MJAVIII SPECIFICITY SUBUNIT"/>
    <property type="match status" value="1"/>
</dbReference>
<gene>
    <name evidence="3" type="primary">hsdS</name>
    <name evidence="3" type="ORF">GCM10011365_25050</name>
</gene>
<keyword evidence="4" id="KW-1185">Reference proteome</keyword>
<keyword evidence="2" id="KW-0238">DNA-binding</keyword>
<dbReference type="InterPro" id="IPR044946">
    <property type="entry name" value="Restrct_endonuc_typeI_TRD_sf"/>
</dbReference>
<proteinExistence type="predicted"/>
<dbReference type="SUPFAM" id="SSF116734">
    <property type="entry name" value="DNA methylase specificity domain"/>
    <property type="match status" value="2"/>
</dbReference>
<dbReference type="GO" id="GO:0009307">
    <property type="term" value="P:DNA restriction-modification system"/>
    <property type="evidence" value="ECO:0007669"/>
    <property type="project" value="UniProtKB-KW"/>
</dbReference>
<dbReference type="GO" id="GO:0003677">
    <property type="term" value="F:DNA binding"/>
    <property type="evidence" value="ECO:0007669"/>
    <property type="project" value="UniProtKB-KW"/>
</dbReference>
<organism evidence="3 4">
    <name type="scientific">Marinicella pacifica</name>
    <dbReference type="NCBI Taxonomy" id="1171543"/>
    <lineage>
        <taxon>Bacteria</taxon>
        <taxon>Pseudomonadati</taxon>
        <taxon>Pseudomonadota</taxon>
        <taxon>Gammaproteobacteria</taxon>
        <taxon>Lysobacterales</taxon>
        <taxon>Marinicellaceae</taxon>
        <taxon>Marinicella</taxon>
    </lineage>
</organism>
<dbReference type="AlphaFoldDB" id="A0A917FS12"/>
<keyword evidence="3" id="KW-0255">Endonuclease</keyword>
<evidence type="ECO:0000313" key="4">
    <source>
        <dbReference type="Proteomes" id="UP000605253"/>
    </source>
</evidence>
<keyword evidence="3" id="KW-0378">Hydrolase</keyword>
<evidence type="ECO:0000256" key="1">
    <source>
        <dbReference type="ARBA" id="ARBA00022747"/>
    </source>
</evidence>
<name>A0A917FS12_9GAMM</name>
<reference evidence="3" key="1">
    <citation type="journal article" date="2014" name="Int. J. Syst. Evol. Microbiol.">
        <title>Complete genome sequence of Corynebacterium casei LMG S-19264T (=DSM 44701T), isolated from a smear-ripened cheese.</title>
        <authorList>
            <consortium name="US DOE Joint Genome Institute (JGI-PGF)"/>
            <person name="Walter F."/>
            <person name="Albersmeier A."/>
            <person name="Kalinowski J."/>
            <person name="Ruckert C."/>
        </authorList>
    </citation>
    <scope>NUCLEOTIDE SEQUENCE</scope>
    <source>
        <strain evidence="3">CGMCC 1.12181</strain>
    </source>
</reference>
<dbReference type="Proteomes" id="UP000605253">
    <property type="component" value="Unassembled WGS sequence"/>
</dbReference>
<keyword evidence="1" id="KW-0680">Restriction system</keyword>